<comment type="caution">
    <text evidence="4">The sequence shown here is derived from an EMBL/GenBank/DDBJ whole genome shotgun (WGS) entry which is preliminary data.</text>
</comment>
<dbReference type="GO" id="GO:0030003">
    <property type="term" value="P:intracellular monoatomic cation homeostasis"/>
    <property type="evidence" value="ECO:0007669"/>
    <property type="project" value="TreeGrafter"/>
</dbReference>
<dbReference type="EMBL" id="CAMXCT020004563">
    <property type="protein sequence ID" value="CAL1162966.1"/>
    <property type="molecule type" value="Genomic_DNA"/>
</dbReference>
<feature type="signal peptide" evidence="3">
    <location>
        <begin position="1"/>
        <end position="16"/>
    </location>
</feature>
<feature type="chain" id="PRO_5043271322" evidence="3">
    <location>
        <begin position="17"/>
        <end position="368"/>
    </location>
</feature>
<keyword evidence="3" id="KW-0732">Signal</keyword>
<dbReference type="PANTHER" id="PTHR12191">
    <property type="entry name" value="SOLUTE CARRIER FAMILY 39"/>
    <property type="match status" value="1"/>
</dbReference>
<dbReference type="EMBL" id="CAMXCT030004563">
    <property type="protein sequence ID" value="CAL4796903.1"/>
    <property type="molecule type" value="Genomic_DNA"/>
</dbReference>
<reference evidence="5" key="2">
    <citation type="submission" date="2024-04" db="EMBL/GenBank/DDBJ databases">
        <authorList>
            <person name="Chen Y."/>
            <person name="Shah S."/>
            <person name="Dougan E. K."/>
            <person name="Thang M."/>
            <person name="Chan C."/>
        </authorList>
    </citation>
    <scope>NUCLEOTIDE SEQUENCE [LARGE SCALE GENOMIC DNA]</scope>
</reference>
<protein>
    <submittedName>
        <fullName evidence="4">Uncharacterized protein</fullName>
    </submittedName>
</protein>
<feature type="transmembrane region" description="Helical" evidence="2">
    <location>
        <begin position="177"/>
        <end position="198"/>
    </location>
</feature>
<dbReference type="EMBL" id="CAMXCT010004563">
    <property type="protein sequence ID" value="CAI4009591.1"/>
    <property type="molecule type" value="Genomic_DNA"/>
</dbReference>
<dbReference type="GO" id="GO:0005886">
    <property type="term" value="C:plasma membrane"/>
    <property type="evidence" value="ECO:0007669"/>
    <property type="project" value="TreeGrafter"/>
</dbReference>
<dbReference type="AlphaFoldDB" id="A0A9P1DG51"/>
<dbReference type="PANTHER" id="PTHR12191:SF37">
    <property type="entry name" value="ZINC TRANSPORTER FOI"/>
    <property type="match status" value="1"/>
</dbReference>
<keyword evidence="2" id="KW-0472">Membrane</keyword>
<keyword evidence="2" id="KW-1133">Transmembrane helix</keyword>
<name>A0A9P1DG51_9DINO</name>
<proteinExistence type="predicted"/>
<sequence length="368" mass="38952">MLRACIFLSLLLGGNASCSWEWAGVYHAHEAGILTWTFEKTGTTYADPGMAVALRSASAATEAGLTAVQSSAETDLNATLTTVQSGAVLSLNAAYQLQFDSDSWISIFKIPVAAESNFAVSAEHYPSEFKNLMPSVMRNNHGISASASHTAACDSDDHDHDDHDDHAETSTDRIGEVIGASLMTALPTLVGIVLLVVVCNPTGTFFKTALHFSNSLAAGILLAAAVFLFLPEAQHMLAVGKIEPEAAAAWGSTIVAGWLLGAISHLAGDVVKKKCGADDLEAIDEKPPAKNMMWVLGIPISCGDFCCNIADGFVLGTAFRPCSTGFAWKLVGIIIAHELPQEVAGTYTLVFKAGMKWWQATLLNFICG</sequence>
<dbReference type="InterPro" id="IPR050799">
    <property type="entry name" value="ZIP_Transporter"/>
</dbReference>
<evidence type="ECO:0000313" key="5">
    <source>
        <dbReference type="EMBL" id="CAL1162966.1"/>
    </source>
</evidence>
<evidence type="ECO:0000256" key="1">
    <source>
        <dbReference type="SAM" id="MobiDB-lite"/>
    </source>
</evidence>
<evidence type="ECO:0000256" key="2">
    <source>
        <dbReference type="SAM" id="Phobius"/>
    </source>
</evidence>
<gene>
    <name evidence="4" type="ORF">C1SCF055_LOCUS34938</name>
</gene>
<keyword evidence="2" id="KW-0812">Transmembrane</keyword>
<organism evidence="4">
    <name type="scientific">Cladocopium goreaui</name>
    <dbReference type="NCBI Taxonomy" id="2562237"/>
    <lineage>
        <taxon>Eukaryota</taxon>
        <taxon>Sar</taxon>
        <taxon>Alveolata</taxon>
        <taxon>Dinophyceae</taxon>
        <taxon>Suessiales</taxon>
        <taxon>Symbiodiniaceae</taxon>
        <taxon>Cladocopium</taxon>
    </lineage>
</organism>
<feature type="transmembrane region" description="Helical" evidence="2">
    <location>
        <begin position="210"/>
        <end position="230"/>
    </location>
</feature>
<reference evidence="4" key="1">
    <citation type="submission" date="2022-10" db="EMBL/GenBank/DDBJ databases">
        <authorList>
            <person name="Chen Y."/>
            <person name="Dougan E. K."/>
            <person name="Chan C."/>
            <person name="Rhodes N."/>
            <person name="Thang M."/>
        </authorList>
    </citation>
    <scope>NUCLEOTIDE SEQUENCE</scope>
</reference>
<evidence type="ECO:0000313" key="6">
    <source>
        <dbReference type="Proteomes" id="UP001152797"/>
    </source>
</evidence>
<dbReference type="GO" id="GO:0005385">
    <property type="term" value="F:zinc ion transmembrane transporter activity"/>
    <property type="evidence" value="ECO:0007669"/>
    <property type="project" value="TreeGrafter"/>
</dbReference>
<dbReference type="Proteomes" id="UP001152797">
    <property type="component" value="Unassembled WGS sequence"/>
</dbReference>
<evidence type="ECO:0000313" key="4">
    <source>
        <dbReference type="EMBL" id="CAI4009591.1"/>
    </source>
</evidence>
<dbReference type="GO" id="GO:0071578">
    <property type="term" value="P:zinc ion import across plasma membrane"/>
    <property type="evidence" value="ECO:0007669"/>
    <property type="project" value="TreeGrafter"/>
</dbReference>
<accession>A0A9P1DG51</accession>
<dbReference type="GO" id="GO:0140410">
    <property type="term" value="F:monoatomic cation:bicarbonate symporter activity"/>
    <property type="evidence" value="ECO:0007669"/>
    <property type="project" value="TreeGrafter"/>
</dbReference>
<feature type="region of interest" description="Disordered" evidence="1">
    <location>
        <begin position="147"/>
        <end position="169"/>
    </location>
</feature>
<feature type="compositionally biased region" description="Basic and acidic residues" evidence="1">
    <location>
        <begin position="155"/>
        <end position="169"/>
    </location>
</feature>
<feature type="transmembrane region" description="Helical" evidence="2">
    <location>
        <begin position="250"/>
        <end position="268"/>
    </location>
</feature>
<keyword evidence="6" id="KW-1185">Reference proteome</keyword>
<evidence type="ECO:0000256" key="3">
    <source>
        <dbReference type="SAM" id="SignalP"/>
    </source>
</evidence>